<protein>
    <recommendedName>
        <fullName evidence="4">Transmembrane protein</fullName>
    </recommendedName>
</protein>
<dbReference type="RefSeq" id="XP_067920298.1">
    <property type="nucleotide sequence ID" value="XM_068067727.1"/>
</dbReference>
<keyword evidence="1" id="KW-0812">Transmembrane</keyword>
<accession>A0A2C6KQ45</accession>
<name>A0A2C6KQ45_9APIC</name>
<sequence>MTVYRFCLVYIHSKRLQLSSLSIYLYLFISLRLSFFPSVFSLTPTAEAVANMTIQRSLHALPKKAVLKSIAKTFVSSILLFTSLLILSEG</sequence>
<evidence type="ECO:0000313" key="2">
    <source>
        <dbReference type="EMBL" id="PHJ18592.1"/>
    </source>
</evidence>
<reference evidence="2 3" key="1">
    <citation type="journal article" date="2017" name="Int. J. Parasitol.">
        <title>The genome of the protozoan parasite Cystoisospora suis and a reverse vaccinology approach to identify vaccine candidates.</title>
        <authorList>
            <person name="Palmieri N."/>
            <person name="Shrestha A."/>
            <person name="Ruttkowski B."/>
            <person name="Beck T."/>
            <person name="Vogl C."/>
            <person name="Tomley F."/>
            <person name="Blake D.P."/>
            <person name="Joachim A."/>
        </authorList>
    </citation>
    <scope>NUCLEOTIDE SEQUENCE [LARGE SCALE GENOMIC DNA]</scope>
    <source>
        <strain evidence="2 3">Wien I</strain>
    </source>
</reference>
<comment type="caution">
    <text evidence="2">The sequence shown here is derived from an EMBL/GenBank/DDBJ whole genome shotgun (WGS) entry which is preliminary data.</text>
</comment>
<proteinExistence type="predicted"/>
<dbReference type="AlphaFoldDB" id="A0A2C6KQ45"/>
<organism evidence="2 3">
    <name type="scientific">Cystoisospora suis</name>
    <dbReference type="NCBI Taxonomy" id="483139"/>
    <lineage>
        <taxon>Eukaryota</taxon>
        <taxon>Sar</taxon>
        <taxon>Alveolata</taxon>
        <taxon>Apicomplexa</taxon>
        <taxon>Conoidasida</taxon>
        <taxon>Coccidia</taxon>
        <taxon>Eucoccidiorida</taxon>
        <taxon>Eimeriorina</taxon>
        <taxon>Sarcocystidae</taxon>
        <taxon>Cystoisospora</taxon>
    </lineage>
</organism>
<evidence type="ECO:0000256" key="1">
    <source>
        <dbReference type="SAM" id="Phobius"/>
    </source>
</evidence>
<dbReference type="GeneID" id="94430938"/>
<dbReference type="EMBL" id="MIGC01004036">
    <property type="protein sequence ID" value="PHJ18592.1"/>
    <property type="molecule type" value="Genomic_DNA"/>
</dbReference>
<keyword evidence="1" id="KW-1133">Transmembrane helix</keyword>
<dbReference type="VEuPathDB" id="ToxoDB:CSUI_007582"/>
<feature type="transmembrane region" description="Helical" evidence="1">
    <location>
        <begin position="65"/>
        <end position="87"/>
    </location>
</feature>
<feature type="transmembrane region" description="Helical" evidence="1">
    <location>
        <begin position="23"/>
        <end position="44"/>
    </location>
</feature>
<keyword evidence="1" id="KW-0472">Membrane</keyword>
<evidence type="ECO:0000313" key="3">
    <source>
        <dbReference type="Proteomes" id="UP000221165"/>
    </source>
</evidence>
<gene>
    <name evidence="2" type="ORF">CSUI_007582</name>
</gene>
<evidence type="ECO:0008006" key="4">
    <source>
        <dbReference type="Google" id="ProtNLM"/>
    </source>
</evidence>
<keyword evidence="3" id="KW-1185">Reference proteome</keyword>
<dbReference type="Proteomes" id="UP000221165">
    <property type="component" value="Unassembled WGS sequence"/>
</dbReference>